<sequence length="85" mass="10200">MDFAEFLRSKKIDPDAFRRNEENLYLSYEREYKVCSPESFVARKLYNINPLRRKYLFVEAEGKEETKAKPARPKVQVRRPTKPSE</sequence>
<organism evidence="2 3">
    <name type="scientific">Fulvitalea axinellae</name>
    <dbReference type="NCBI Taxonomy" id="1182444"/>
    <lineage>
        <taxon>Bacteria</taxon>
        <taxon>Pseudomonadati</taxon>
        <taxon>Bacteroidota</taxon>
        <taxon>Cytophagia</taxon>
        <taxon>Cytophagales</taxon>
        <taxon>Persicobacteraceae</taxon>
        <taxon>Fulvitalea</taxon>
    </lineage>
</organism>
<feature type="compositionally biased region" description="Basic residues" evidence="1">
    <location>
        <begin position="69"/>
        <end position="85"/>
    </location>
</feature>
<evidence type="ECO:0000313" key="3">
    <source>
        <dbReference type="Proteomes" id="UP001348817"/>
    </source>
</evidence>
<evidence type="ECO:0000313" key="2">
    <source>
        <dbReference type="EMBL" id="BDD07687.1"/>
    </source>
</evidence>
<feature type="region of interest" description="Disordered" evidence="1">
    <location>
        <begin position="62"/>
        <end position="85"/>
    </location>
</feature>
<accession>A0AAU9CQP4</accession>
<proteinExistence type="predicted"/>
<name>A0AAU9CQP4_9BACT</name>
<dbReference type="EMBL" id="AP025314">
    <property type="protein sequence ID" value="BDD07687.1"/>
    <property type="molecule type" value="Genomic_DNA"/>
</dbReference>
<reference evidence="2 3" key="1">
    <citation type="submission" date="2021-12" db="EMBL/GenBank/DDBJ databases">
        <title>Genome sequencing of bacteria with rrn-lacking chromosome and rrn-plasmid.</title>
        <authorList>
            <person name="Anda M."/>
            <person name="Iwasaki W."/>
        </authorList>
    </citation>
    <scope>NUCLEOTIDE SEQUENCE [LARGE SCALE GENOMIC DNA]</scope>
    <source>
        <strain evidence="2 3">DSM 100852</strain>
    </source>
</reference>
<dbReference type="Proteomes" id="UP001348817">
    <property type="component" value="Chromosome"/>
</dbReference>
<evidence type="ECO:0000256" key="1">
    <source>
        <dbReference type="SAM" id="MobiDB-lite"/>
    </source>
</evidence>
<keyword evidence="3" id="KW-1185">Reference proteome</keyword>
<protein>
    <submittedName>
        <fullName evidence="2">Uncharacterized protein</fullName>
    </submittedName>
</protein>
<dbReference type="AlphaFoldDB" id="A0AAU9CQP4"/>
<gene>
    <name evidence="2" type="ORF">FUAX_01190</name>
</gene>
<dbReference type="KEGG" id="fax:FUAX_01190"/>